<gene>
    <name evidence="1" type="ORF">IZ6_25170</name>
</gene>
<dbReference type="KEGG" id="tso:IZ6_25170"/>
<proteinExistence type="predicted"/>
<accession>A0A6S6QX05</accession>
<organism evidence="1 2">
    <name type="scientific">Terrihabitans soli</name>
    <dbReference type="NCBI Taxonomy" id="708113"/>
    <lineage>
        <taxon>Bacteria</taxon>
        <taxon>Pseudomonadati</taxon>
        <taxon>Pseudomonadota</taxon>
        <taxon>Alphaproteobacteria</taxon>
        <taxon>Hyphomicrobiales</taxon>
        <taxon>Terrihabitans</taxon>
    </lineage>
</organism>
<reference evidence="1 2" key="1">
    <citation type="submission" date="2020-08" db="EMBL/GenBank/DDBJ databases">
        <title>Genome sequence of Rhizobiales bacterium strain IZ6.</title>
        <authorList>
            <person name="Nakai R."/>
            <person name="Naganuma T."/>
        </authorList>
    </citation>
    <scope>NUCLEOTIDE SEQUENCE [LARGE SCALE GENOMIC DNA]</scope>
    <source>
        <strain evidence="1 2">IZ6</strain>
    </source>
</reference>
<dbReference type="AlphaFoldDB" id="A0A6S6QX05"/>
<keyword evidence="2" id="KW-1185">Reference proteome</keyword>
<dbReference type="RefSeq" id="WP_222875404.1">
    <property type="nucleotide sequence ID" value="NZ_AP023361.1"/>
</dbReference>
<evidence type="ECO:0000313" key="2">
    <source>
        <dbReference type="Proteomes" id="UP000515317"/>
    </source>
</evidence>
<protein>
    <submittedName>
        <fullName evidence="1">Uncharacterized protein</fullName>
    </submittedName>
</protein>
<evidence type="ECO:0000313" key="1">
    <source>
        <dbReference type="EMBL" id="BCJ91782.1"/>
    </source>
</evidence>
<sequence length="264" mass="29469">MTIEVRIGGKYRKMVPNAETAAYIAQDIMDAMDKDVRAQSFRAVELLRRRMERAGNQEIEKITPFITQKLIGLPDQPGGVDIMAVISGGLDGGMVWKELSPRTVRHKIKSGYLRNSYRLFLHTGELRSKMQKANGKLVARTGGVQISYKADYGKKSWANLKERGQLGRDVLGQMIIRIMPKITPYRLHALSTGEVSDAGKTQGLERMLFPSAPEFKLRGPSFPNGGTVNRPLVGPTIAWWAYERIPSLLRKAVANSFQGSRGRL</sequence>
<dbReference type="EMBL" id="AP023361">
    <property type="protein sequence ID" value="BCJ91782.1"/>
    <property type="molecule type" value="Genomic_DNA"/>
</dbReference>
<dbReference type="Proteomes" id="UP000515317">
    <property type="component" value="Chromosome"/>
</dbReference>
<name>A0A6S6QX05_9HYPH</name>